<feature type="transmembrane region" description="Helical" evidence="2">
    <location>
        <begin position="97"/>
        <end position="118"/>
    </location>
</feature>
<protein>
    <submittedName>
        <fullName evidence="4">DUF4129 domain-containing protein</fullName>
    </submittedName>
</protein>
<gene>
    <name evidence="4" type="ORF">FOY51_16575</name>
</gene>
<dbReference type="InterPro" id="IPR025403">
    <property type="entry name" value="TgpA-like_C"/>
</dbReference>
<feature type="compositionally biased region" description="Polar residues" evidence="1">
    <location>
        <begin position="123"/>
        <end position="137"/>
    </location>
</feature>
<accession>A0A5A7S7V9</accession>
<keyword evidence="2" id="KW-1133">Transmembrane helix</keyword>
<proteinExistence type="predicted"/>
<feature type="transmembrane region" description="Helical" evidence="2">
    <location>
        <begin position="12"/>
        <end position="29"/>
    </location>
</feature>
<sequence>MKSVQERKQIGRVAALIVLVALAALSLRGYLPDVDRTARRPAADSRGTVVAVCLLLAASVAILVFAFVATVRGKHSTRPPVVQVPERGRIGSVDRRWVLAVLVAFTVAVIVVLALGPLRVGTDTQSPGTAAPSTTQDNQSGSAQPAPQPATPTSNTDLLPIFTATTAVMIGIFIAGVVVVARRSRSLEPAPTNTIVGQSDSPSDTLARVAALGLAEVAEPGREPRAAIIACYLAMERGLAEAPDAAPLESDTPSEVLARAVDHGVLHSDAASHLVSLFTEARFSPHEMTEVQRQSAESLLRQVLDDIGSPAWSG</sequence>
<feature type="region of interest" description="Disordered" evidence="1">
    <location>
        <begin position="123"/>
        <end position="157"/>
    </location>
</feature>
<dbReference type="OrthoDB" id="4571933at2"/>
<organism evidence="4 5">
    <name type="scientific">Antrihabitans cavernicola</name>
    <dbReference type="NCBI Taxonomy" id="2495913"/>
    <lineage>
        <taxon>Bacteria</taxon>
        <taxon>Bacillati</taxon>
        <taxon>Actinomycetota</taxon>
        <taxon>Actinomycetes</taxon>
        <taxon>Mycobacteriales</taxon>
        <taxon>Nocardiaceae</taxon>
        <taxon>Antrihabitans</taxon>
    </lineage>
</organism>
<evidence type="ECO:0000313" key="5">
    <source>
        <dbReference type="Proteomes" id="UP000322244"/>
    </source>
</evidence>
<evidence type="ECO:0000256" key="1">
    <source>
        <dbReference type="SAM" id="MobiDB-lite"/>
    </source>
</evidence>
<reference evidence="4 5" key="1">
    <citation type="submission" date="2019-07" db="EMBL/GenBank/DDBJ databases">
        <title>Rhodococcus cavernicolus sp. nov., isolated from a cave.</title>
        <authorList>
            <person name="Lee S.D."/>
        </authorList>
    </citation>
    <scope>NUCLEOTIDE SEQUENCE [LARGE SCALE GENOMIC DNA]</scope>
    <source>
        <strain evidence="4 5">C1-24</strain>
    </source>
</reference>
<feature type="compositionally biased region" description="Low complexity" evidence="1">
    <location>
        <begin position="138"/>
        <end position="156"/>
    </location>
</feature>
<feature type="transmembrane region" description="Helical" evidence="2">
    <location>
        <begin position="158"/>
        <end position="181"/>
    </location>
</feature>
<name>A0A5A7S7V9_9NOCA</name>
<dbReference type="Pfam" id="PF13559">
    <property type="entry name" value="DUF4129"/>
    <property type="match status" value="1"/>
</dbReference>
<dbReference type="Proteomes" id="UP000322244">
    <property type="component" value="Unassembled WGS sequence"/>
</dbReference>
<dbReference type="RefSeq" id="WP_149431360.1">
    <property type="nucleotide sequence ID" value="NZ_VLNY01000007.1"/>
</dbReference>
<evidence type="ECO:0000256" key="2">
    <source>
        <dbReference type="SAM" id="Phobius"/>
    </source>
</evidence>
<keyword evidence="2" id="KW-0472">Membrane</keyword>
<comment type="caution">
    <text evidence="4">The sequence shown here is derived from an EMBL/GenBank/DDBJ whole genome shotgun (WGS) entry which is preliminary data.</text>
</comment>
<feature type="transmembrane region" description="Helical" evidence="2">
    <location>
        <begin position="49"/>
        <end position="69"/>
    </location>
</feature>
<keyword evidence="2" id="KW-0812">Transmembrane</keyword>
<keyword evidence="5" id="KW-1185">Reference proteome</keyword>
<evidence type="ECO:0000313" key="4">
    <source>
        <dbReference type="EMBL" id="KAA0021996.1"/>
    </source>
</evidence>
<feature type="domain" description="Protein-glutamine gamma-glutamyltransferase-like C-terminal" evidence="3">
    <location>
        <begin position="231"/>
        <end position="301"/>
    </location>
</feature>
<evidence type="ECO:0000259" key="3">
    <source>
        <dbReference type="Pfam" id="PF13559"/>
    </source>
</evidence>
<dbReference type="EMBL" id="VLNY01000007">
    <property type="protein sequence ID" value="KAA0021996.1"/>
    <property type="molecule type" value="Genomic_DNA"/>
</dbReference>
<dbReference type="AlphaFoldDB" id="A0A5A7S7V9"/>